<name>A0A8T0GHQ3_CERPU</name>
<dbReference type="EMBL" id="CM026431">
    <property type="protein sequence ID" value="KAG0558553.1"/>
    <property type="molecule type" value="Genomic_DNA"/>
</dbReference>
<protein>
    <submittedName>
        <fullName evidence="1">Uncharacterized protein</fullName>
    </submittedName>
</protein>
<comment type="caution">
    <text evidence="1">The sequence shown here is derived from an EMBL/GenBank/DDBJ whole genome shotgun (WGS) entry which is preliminary data.</text>
</comment>
<keyword evidence="2" id="KW-1185">Reference proteome</keyword>
<dbReference type="Proteomes" id="UP000822688">
    <property type="component" value="Chromosome 10"/>
</dbReference>
<reference evidence="1" key="1">
    <citation type="submission" date="2020-06" db="EMBL/GenBank/DDBJ databases">
        <title>WGS assembly of Ceratodon purpureus strain R40.</title>
        <authorList>
            <person name="Carey S.B."/>
            <person name="Jenkins J."/>
            <person name="Shu S."/>
            <person name="Lovell J.T."/>
            <person name="Sreedasyam A."/>
            <person name="Maumus F."/>
            <person name="Tiley G.P."/>
            <person name="Fernandez-Pozo N."/>
            <person name="Barry K."/>
            <person name="Chen C."/>
            <person name="Wang M."/>
            <person name="Lipzen A."/>
            <person name="Daum C."/>
            <person name="Saski C.A."/>
            <person name="Payton A.C."/>
            <person name="Mcbreen J.C."/>
            <person name="Conrad R.E."/>
            <person name="Kollar L.M."/>
            <person name="Olsson S."/>
            <person name="Huttunen S."/>
            <person name="Landis J.B."/>
            <person name="Wickett N.J."/>
            <person name="Johnson M.G."/>
            <person name="Rensing S.A."/>
            <person name="Grimwood J."/>
            <person name="Schmutz J."/>
            <person name="Mcdaniel S.F."/>
        </authorList>
    </citation>
    <scope>NUCLEOTIDE SEQUENCE</scope>
    <source>
        <strain evidence="1">R40</strain>
    </source>
</reference>
<evidence type="ECO:0000313" key="1">
    <source>
        <dbReference type="EMBL" id="KAG0558553.1"/>
    </source>
</evidence>
<accession>A0A8T0GHQ3</accession>
<evidence type="ECO:0000313" key="2">
    <source>
        <dbReference type="Proteomes" id="UP000822688"/>
    </source>
</evidence>
<gene>
    <name evidence="1" type="ORF">KC19_10G037000</name>
</gene>
<proteinExistence type="predicted"/>
<organism evidence="1 2">
    <name type="scientific">Ceratodon purpureus</name>
    <name type="common">Fire moss</name>
    <name type="synonym">Dicranum purpureum</name>
    <dbReference type="NCBI Taxonomy" id="3225"/>
    <lineage>
        <taxon>Eukaryota</taxon>
        <taxon>Viridiplantae</taxon>
        <taxon>Streptophyta</taxon>
        <taxon>Embryophyta</taxon>
        <taxon>Bryophyta</taxon>
        <taxon>Bryophytina</taxon>
        <taxon>Bryopsida</taxon>
        <taxon>Dicranidae</taxon>
        <taxon>Pseudoditrichales</taxon>
        <taxon>Ditrichaceae</taxon>
        <taxon>Ceratodon</taxon>
    </lineage>
</organism>
<sequence length="70" mass="7948">MYVYDRLQVYDLCVRGREDLLWTFLDRPRTVHRSSGVFVNSSLQCTSLPGNFADNLESTLGLDSCGRSLC</sequence>
<dbReference type="AlphaFoldDB" id="A0A8T0GHQ3"/>